<evidence type="ECO:0000259" key="10">
    <source>
        <dbReference type="PROSITE" id="PS51005"/>
    </source>
</evidence>
<evidence type="ECO:0000256" key="3">
    <source>
        <dbReference type="ARBA" id="ARBA00023015"/>
    </source>
</evidence>
<evidence type="ECO:0000256" key="6">
    <source>
        <dbReference type="ARBA" id="ARBA00023242"/>
    </source>
</evidence>
<name>A0A5J4ZQ32_9ASTE</name>
<dbReference type="InterPro" id="IPR017853">
    <property type="entry name" value="GH"/>
</dbReference>
<keyword evidence="2" id="KW-0378">Hydrolase</keyword>
<organism evidence="11 12">
    <name type="scientific">Nyssa sinensis</name>
    <dbReference type="NCBI Taxonomy" id="561372"/>
    <lineage>
        <taxon>Eukaryota</taxon>
        <taxon>Viridiplantae</taxon>
        <taxon>Streptophyta</taxon>
        <taxon>Embryophyta</taxon>
        <taxon>Tracheophyta</taxon>
        <taxon>Spermatophyta</taxon>
        <taxon>Magnoliopsida</taxon>
        <taxon>eudicotyledons</taxon>
        <taxon>Gunneridae</taxon>
        <taxon>Pentapetalae</taxon>
        <taxon>asterids</taxon>
        <taxon>Cornales</taxon>
        <taxon>Nyssaceae</taxon>
        <taxon>Nyssa</taxon>
    </lineage>
</organism>
<dbReference type="Proteomes" id="UP000325577">
    <property type="component" value="Linkage Group LG6"/>
</dbReference>
<dbReference type="OrthoDB" id="645697at2759"/>
<dbReference type="InterPro" id="IPR000490">
    <property type="entry name" value="Glyco_hydro_17"/>
</dbReference>
<dbReference type="PROSITE" id="PS51005">
    <property type="entry name" value="NAC"/>
    <property type="match status" value="1"/>
</dbReference>
<reference evidence="11 12" key="1">
    <citation type="submission" date="2019-09" db="EMBL/GenBank/DDBJ databases">
        <title>A chromosome-level genome assembly of the Chinese tupelo Nyssa sinensis.</title>
        <authorList>
            <person name="Yang X."/>
            <person name="Kang M."/>
            <person name="Yang Y."/>
            <person name="Xiong H."/>
            <person name="Wang M."/>
            <person name="Zhang Z."/>
            <person name="Wang Z."/>
            <person name="Wu H."/>
            <person name="Ma T."/>
            <person name="Liu J."/>
            <person name="Xi Z."/>
        </authorList>
    </citation>
    <scope>NUCLEOTIDE SEQUENCE [LARGE SCALE GENOMIC DNA]</scope>
    <source>
        <strain evidence="11">J267</strain>
        <tissue evidence="11">Leaf</tissue>
    </source>
</reference>
<evidence type="ECO:0000313" key="12">
    <source>
        <dbReference type="Proteomes" id="UP000325577"/>
    </source>
</evidence>
<keyword evidence="12" id="KW-1185">Reference proteome</keyword>
<protein>
    <recommendedName>
        <fullName evidence="10">NAC domain-containing protein</fullName>
    </recommendedName>
</protein>
<keyword evidence="6" id="KW-0539">Nucleus</keyword>
<keyword evidence="5" id="KW-0804">Transcription</keyword>
<dbReference type="EMBL" id="CM018049">
    <property type="protein sequence ID" value="KAA8520089.1"/>
    <property type="molecule type" value="Genomic_DNA"/>
</dbReference>
<keyword evidence="4" id="KW-0238">DNA-binding</keyword>
<proteinExistence type="inferred from homology"/>
<evidence type="ECO:0000256" key="5">
    <source>
        <dbReference type="ARBA" id="ARBA00023163"/>
    </source>
</evidence>
<keyword evidence="9" id="KW-1133">Transmembrane helix</keyword>
<dbReference type="GO" id="GO:0005975">
    <property type="term" value="P:carbohydrate metabolic process"/>
    <property type="evidence" value="ECO:0007669"/>
    <property type="project" value="InterPro"/>
</dbReference>
<dbReference type="Gene3D" id="3.20.20.80">
    <property type="entry name" value="Glycosidases"/>
    <property type="match status" value="1"/>
</dbReference>
<dbReference type="GO" id="GO:0006355">
    <property type="term" value="P:regulation of DNA-templated transcription"/>
    <property type="evidence" value="ECO:0007669"/>
    <property type="project" value="InterPro"/>
</dbReference>
<feature type="transmembrane region" description="Helical" evidence="9">
    <location>
        <begin position="528"/>
        <end position="548"/>
    </location>
</feature>
<evidence type="ECO:0000256" key="4">
    <source>
        <dbReference type="ARBA" id="ARBA00023125"/>
    </source>
</evidence>
<accession>A0A5J4ZQ32</accession>
<keyword evidence="9" id="KW-0472">Membrane</keyword>
<dbReference type="AlphaFoldDB" id="A0A5J4ZQ32"/>
<keyword evidence="7" id="KW-0326">Glycosidase</keyword>
<evidence type="ECO:0000256" key="8">
    <source>
        <dbReference type="RuleBase" id="RU004335"/>
    </source>
</evidence>
<feature type="domain" description="NAC" evidence="10">
    <location>
        <begin position="33"/>
        <end position="186"/>
    </location>
</feature>
<dbReference type="Pfam" id="PF00332">
    <property type="entry name" value="Glyco_hydro_17"/>
    <property type="match status" value="1"/>
</dbReference>
<comment type="similarity">
    <text evidence="1 8">Belongs to the glycosyl hydrolase 17 family.</text>
</comment>
<dbReference type="InterPro" id="IPR036093">
    <property type="entry name" value="NAC_dom_sf"/>
</dbReference>
<dbReference type="PANTHER" id="PTHR31744:SF210">
    <property type="entry name" value="NAC DOMAIN-CONTAINING PROTEIN 86-LIKE"/>
    <property type="match status" value="1"/>
</dbReference>
<dbReference type="PANTHER" id="PTHR31744">
    <property type="entry name" value="PROTEIN CUP-SHAPED COTYLEDON 2-RELATED"/>
    <property type="match status" value="1"/>
</dbReference>
<evidence type="ECO:0000313" key="11">
    <source>
        <dbReference type="EMBL" id="KAA8520089.1"/>
    </source>
</evidence>
<evidence type="ECO:0000256" key="7">
    <source>
        <dbReference type="ARBA" id="ARBA00023295"/>
    </source>
</evidence>
<dbReference type="Gene3D" id="2.170.150.80">
    <property type="entry name" value="NAC domain"/>
    <property type="match status" value="1"/>
</dbReference>
<dbReference type="GO" id="GO:0003677">
    <property type="term" value="F:DNA binding"/>
    <property type="evidence" value="ECO:0007669"/>
    <property type="project" value="UniProtKB-KW"/>
</dbReference>
<evidence type="ECO:0000256" key="1">
    <source>
        <dbReference type="ARBA" id="ARBA00008773"/>
    </source>
</evidence>
<keyword evidence="3" id="KW-0805">Transcription regulation</keyword>
<dbReference type="InterPro" id="IPR003441">
    <property type="entry name" value="NAC-dom"/>
</dbReference>
<sequence>MAILHHRRNVTALVLVSQSLSSLVRSISPGVHLAHQMSFDPSQEYQLFLWCVLCFLNRGRKKICFDGITELNIYKFSPWDLPDKSCLQSKDREWYFFCPRERKYASGSRMSRTTENGYWKITGEKRPINYNGRAVGAKKTLVFHQGRAPGGERTDWVMYEYTIEEKELDGAEVAQDAYVLCKIFKKSGPGPKNGAQYGAPFNEEDWNDDAEDGLFPAAPMPPCNQNSSVVTGMLIPGSTCSVSISEAGPSNAVPSADERFDNLNHDKNIEAEPYLDGYEIYNGLGDLGNLVELGDGGFNFSGSWDAGHAPNSMPSANDVAFLELNDLDLPTTQKFDNLNYDKNIEAESCRDGYEICNGSGDLGNLAELDDGGFNFSVSQEAGYAPNSGPYADDVAFLELNDLDPPLTYPAEAREYVSGFSQSLVPPEGFTGHGDNSDVFQKENDIREKEGSTFVVQDQKRGEQQRISYLRLQHLLESIPARPASAAEHFAPTSGSGRCKETTLFVKAEIEDERTQTSSFFTLMANSKLTFLLIVPFFTTVVSTVLPEIKQRQNQGRSYVGINLGTDVSNLLSPADLVAFLQLQKITHIRLYDANADILKALAKTKIRVIISVPNNQLIGIGTSNASAATWISRNVAAYYPLTVIIAIAVGDEVMTTVPSSSPLLMPAY</sequence>
<dbReference type="Pfam" id="PF02365">
    <property type="entry name" value="NAM"/>
    <property type="match status" value="1"/>
</dbReference>
<evidence type="ECO:0000256" key="2">
    <source>
        <dbReference type="ARBA" id="ARBA00022801"/>
    </source>
</evidence>
<dbReference type="GO" id="GO:0004553">
    <property type="term" value="F:hydrolase activity, hydrolyzing O-glycosyl compounds"/>
    <property type="evidence" value="ECO:0007669"/>
    <property type="project" value="InterPro"/>
</dbReference>
<evidence type="ECO:0000256" key="9">
    <source>
        <dbReference type="SAM" id="Phobius"/>
    </source>
</evidence>
<dbReference type="SUPFAM" id="SSF101941">
    <property type="entry name" value="NAC domain"/>
    <property type="match status" value="1"/>
</dbReference>
<gene>
    <name evidence="11" type="ORF">F0562_014345</name>
</gene>
<dbReference type="SUPFAM" id="SSF51445">
    <property type="entry name" value="(Trans)glycosidases"/>
    <property type="match status" value="1"/>
</dbReference>
<keyword evidence="9" id="KW-0812">Transmembrane</keyword>